<dbReference type="AlphaFoldDB" id="A0A2Z7BTV4"/>
<sequence length="235" mass="25740">MQEGQRVQAQECATCTHGYRPARATPDEACVRDRRATPADTCAHSLRPPERYASRFARGTSVHGMRDGRASCGEMAPGSNQFHEGIGTSTVERLDRRLIRSKTRISTPSPVCTRKPMTISRNGISSPRWSEQIPTTVAGSDGGGDGDGRRERNAVVEVLVGFGVARGNAMSYRVFKFDTKPYFRRLPSFTPPFGARLVVRSSSSLERLIDTIVETGVAGIEEHEVVAVLVCLRDC</sequence>
<evidence type="ECO:0000313" key="2">
    <source>
        <dbReference type="EMBL" id="KZV38072.1"/>
    </source>
</evidence>
<evidence type="ECO:0000313" key="3">
    <source>
        <dbReference type="Proteomes" id="UP000250235"/>
    </source>
</evidence>
<keyword evidence="3" id="KW-1185">Reference proteome</keyword>
<dbReference type="Proteomes" id="UP000250235">
    <property type="component" value="Unassembled WGS sequence"/>
</dbReference>
<name>A0A2Z7BTV4_9LAMI</name>
<proteinExistence type="predicted"/>
<dbReference type="EMBL" id="KV002325">
    <property type="protein sequence ID" value="KZV38072.1"/>
    <property type="molecule type" value="Genomic_DNA"/>
</dbReference>
<evidence type="ECO:0000256" key="1">
    <source>
        <dbReference type="SAM" id="MobiDB-lite"/>
    </source>
</evidence>
<accession>A0A2Z7BTV4</accession>
<gene>
    <name evidence="2" type="ORF">F511_16092</name>
</gene>
<feature type="region of interest" description="Disordered" evidence="1">
    <location>
        <begin position="107"/>
        <end position="149"/>
    </location>
</feature>
<reference evidence="2 3" key="1">
    <citation type="journal article" date="2015" name="Proc. Natl. Acad. Sci. U.S.A.">
        <title>The resurrection genome of Boea hygrometrica: A blueprint for survival of dehydration.</title>
        <authorList>
            <person name="Xiao L."/>
            <person name="Yang G."/>
            <person name="Zhang L."/>
            <person name="Yang X."/>
            <person name="Zhao S."/>
            <person name="Ji Z."/>
            <person name="Zhou Q."/>
            <person name="Hu M."/>
            <person name="Wang Y."/>
            <person name="Chen M."/>
            <person name="Xu Y."/>
            <person name="Jin H."/>
            <person name="Xiao X."/>
            <person name="Hu G."/>
            <person name="Bao F."/>
            <person name="Hu Y."/>
            <person name="Wan P."/>
            <person name="Li L."/>
            <person name="Deng X."/>
            <person name="Kuang T."/>
            <person name="Xiang C."/>
            <person name="Zhu J.K."/>
            <person name="Oliver M.J."/>
            <person name="He Y."/>
        </authorList>
    </citation>
    <scope>NUCLEOTIDE SEQUENCE [LARGE SCALE GENOMIC DNA]</scope>
    <source>
        <strain evidence="3">cv. XS01</strain>
    </source>
</reference>
<organism evidence="2 3">
    <name type="scientific">Dorcoceras hygrometricum</name>
    <dbReference type="NCBI Taxonomy" id="472368"/>
    <lineage>
        <taxon>Eukaryota</taxon>
        <taxon>Viridiplantae</taxon>
        <taxon>Streptophyta</taxon>
        <taxon>Embryophyta</taxon>
        <taxon>Tracheophyta</taxon>
        <taxon>Spermatophyta</taxon>
        <taxon>Magnoliopsida</taxon>
        <taxon>eudicotyledons</taxon>
        <taxon>Gunneridae</taxon>
        <taxon>Pentapetalae</taxon>
        <taxon>asterids</taxon>
        <taxon>lamiids</taxon>
        <taxon>Lamiales</taxon>
        <taxon>Gesneriaceae</taxon>
        <taxon>Didymocarpoideae</taxon>
        <taxon>Trichosporeae</taxon>
        <taxon>Loxocarpinae</taxon>
        <taxon>Dorcoceras</taxon>
    </lineage>
</organism>
<feature type="compositionally biased region" description="Polar residues" evidence="1">
    <location>
        <begin position="119"/>
        <end position="138"/>
    </location>
</feature>
<protein>
    <submittedName>
        <fullName evidence="2">Uncharacterized protein</fullName>
    </submittedName>
</protein>